<keyword evidence="5" id="KW-0812">Transmembrane</keyword>
<dbReference type="EMBL" id="CP036276">
    <property type="protein sequence ID" value="QDU46257.1"/>
    <property type="molecule type" value="Genomic_DNA"/>
</dbReference>
<dbReference type="Proteomes" id="UP000319383">
    <property type="component" value="Chromosome"/>
</dbReference>
<keyword evidence="5" id="KW-0472">Membrane</keyword>
<feature type="region of interest" description="Disordered" evidence="4">
    <location>
        <begin position="1"/>
        <end position="22"/>
    </location>
</feature>
<feature type="repeat" description="TPR" evidence="3">
    <location>
        <begin position="352"/>
        <end position="385"/>
    </location>
</feature>
<dbReference type="AlphaFoldDB" id="A0A517ZUV0"/>
<feature type="repeat" description="TPR" evidence="3">
    <location>
        <begin position="620"/>
        <end position="653"/>
    </location>
</feature>
<dbReference type="InterPro" id="IPR011990">
    <property type="entry name" value="TPR-like_helical_dom_sf"/>
</dbReference>
<organism evidence="6 7">
    <name type="scientific">Symmachiella dynata</name>
    <dbReference type="NCBI Taxonomy" id="2527995"/>
    <lineage>
        <taxon>Bacteria</taxon>
        <taxon>Pseudomonadati</taxon>
        <taxon>Planctomycetota</taxon>
        <taxon>Planctomycetia</taxon>
        <taxon>Planctomycetales</taxon>
        <taxon>Planctomycetaceae</taxon>
        <taxon>Symmachiella</taxon>
    </lineage>
</organism>
<dbReference type="Gene3D" id="1.25.40.10">
    <property type="entry name" value="Tetratricopeptide repeat domain"/>
    <property type="match status" value="4"/>
</dbReference>
<gene>
    <name evidence="6" type="primary">yrrB_6</name>
    <name evidence="6" type="ORF">Mal52_47750</name>
</gene>
<dbReference type="PANTHER" id="PTHR44943:SF4">
    <property type="entry name" value="TPR REPEAT-CONTAINING PROTEIN MJ0798"/>
    <property type="match status" value="1"/>
</dbReference>
<dbReference type="Pfam" id="PF13414">
    <property type="entry name" value="TPR_11"/>
    <property type="match status" value="1"/>
</dbReference>
<dbReference type="InterPro" id="IPR036514">
    <property type="entry name" value="SGNH_hydro_sf"/>
</dbReference>
<dbReference type="InterPro" id="IPR019734">
    <property type="entry name" value="TPR_rpt"/>
</dbReference>
<evidence type="ECO:0000256" key="5">
    <source>
        <dbReference type="SAM" id="Phobius"/>
    </source>
</evidence>
<evidence type="ECO:0000313" key="7">
    <source>
        <dbReference type="Proteomes" id="UP000319383"/>
    </source>
</evidence>
<dbReference type="RefSeq" id="WP_145378790.1">
    <property type="nucleotide sequence ID" value="NZ_CP036276.1"/>
</dbReference>
<accession>A0A517ZUV0</accession>
<feature type="transmembrane region" description="Helical" evidence="5">
    <location>
        <begin position="31"/>
        <end position="54"/>
    </location>
</feature>
<dbReference type="GO" id="GO:0016788">
    <property type="term" value="F:hydrolase activity, acting on ester bonds"/>
    <property type="evidence" value="ECO:0007669"/>
    <property type="project" value="UniProtKB-ARBA"/>
</dbReference>
<feature type="repeat" description="TPR" evidence="3">
    <location>
        <begin position="518"/>
        <end position="551"/>
    </location>
</feature>
<dbReference type="KEGG" id="sdyn:Mal52_47750"/>
<dbReference type="PROSITE" id="PS50293">
    <property type="entry name" value="TPR_REGION"/>
    <property type="match status" value="3"/>
</dbReference>
<name>A0A517ZUV0_9PLAN</name>
<reference evidence="6 7" key="1">
    <citation type="submission" date="2019-02" db="EMBL/GenBank/DDBJ databases">
        <title>Deep-cultivation of Planctomycetes and their phenomic and genomic characterization uncovers novel biology.</title>
        <authorList>
            <person name="Wiegand S."/>
            <person name="Jogler M."/>
            <person name="Boedeker C."/>
            <person name="Pinto D."/>
            <person name="Vollmers J."/>
            <person name="Rivas-Marin E."/>
            <person name="Kohn T."/>
            <person name="Peeters S.H."/>
            <person name="Heuer A."/>
            <person name="Rast P."/>
            <person name="Oberbeckmann S."/>
            <person name="Bunk B."/>
            <person name="Jeske O."/>
            <person name="Meyerdierks A."/>
            <person name="Storesund J.E."/>
            <person name="Kallscheuer N."/>
            <person name="Luecker S."/>
            <person name="Lage O.M."/>
            <person name="Pohl T."/>
            <person name="Merkel B.J."/>
            <person name="Hornburger P."/>
            <person name="Mueller R.-W."/>
            <person name="Bruemmer F."/>
            <person name="Labrenz M."/>
            <person name="Spormann A.M."/>
            <person name="Op den Camp H."/>
            <person name="Overmann J."/>
            <person name="Amann R."/>
            <person name="Jetten M.S.M."/>
            <person name="Mascher T."/>
            <person name="Medema M.H."/>
            <person name="Devos D.P."/>
            <person name="Kaster A.-K."/>
            <person name="Ovreas L."/>
            <person name="Rohde M."/>
            <person name="Galperin M.Y."/>
            <person name="Jogler C."/>
        </authorList>
    </citation>
    <scope>NUCLEOTIDE SEQUENCE [LARGE SCALE GENOMIC DNA]</scope>
    <source>
        <strain evidence="6 7">Mal52</strain>
    </source>
</reference>
<dbReference type="Gene3D" id="3.40.50.1110">
    <property type="entry name" value="SGNH hydrolase"/>
    <property type="match status" value="1"/>
</dbReference>
<keyword evidence="7" id="KW-1185">Reference proteome</keyword>
<keyword evidence="5" id="KW-1133">Transmembrane helix</keyword>
<feature type="repeat" description="TPR" evidence="3">
    <location>
        <begin position="552"/>
        <end position="585"/>
    </location>
</feature>
<keyword evidence="1" id="KW-0677">Repeat</keyword>
<dbReference type="SUPFAM" id="SSF48452">
    <property type="entry name" value="TPR-like"/>
    <property type="match status" value="2"/>
</dbReference>
<feature type="repeat" description="TPR" evidence="3">
    <location>
        <begin position="654"/>
        <end position="687"/>
    </location>
</feature>
<feature type="repeat" description="TPR" evidence="3">
    <location>
        <begin position="318"/>
        <end position="351"/>
    </location>
</feature>
<evidence type="ECO:0000256" key="2">
    <source>
        <dbReference type="ARBA" id="ARBA00022803"/>
    </source>
</evidence>
<protein>
    <submittedName>
        <fullName evidence="6">TPR repeat-containing protein YrrB</fullName>
    </submittedName>
</protein>
<dbReference type="PANTHER" id="PTHR44943">
    <property type="entry name" value="CELLULOSE SYNTHASE OPERON PROTEIN C"/>
    <property type="match status" value="1"/>
</dbReference>
<evidence type="ECO:0000256" key="3">
    <source>
        <dbReference type="PROSITE-ProRule" id="PRU00339"/>
    </source>
</evidence>
<evidence type="ECO:0000313" key="6">
    <source>
        <dbReference type="EMBL" id="QDU46257.1"/>
    </source>
</evidence>
<dbReference type="Pfam" id="PF13432">
    <property type="entry name" value="TPR_16"/>
    <property type="match status" value="2"/>
</dbReference>
<dbReference type="PROSITE" id="PS50005">
    <property type="entry name" value="TPR"/>
    <property type="match status" value="7"/>
</dbReference>
<evidence type="ECO:0000256" key="4">
    <source>
        <dbReference type="SAM" id="MobiDB-lite"/>
    </source>
</evidence>
<dbReference type="InterPro" id="IPR051685">
    <property type="entry name" value="Ycf3/AcsC/BcsC/TPR_MFPF"/>
</dbReference>
<proteinExistence type="predicted"/>
<dbReference type="Pfam" id="PF00515">
    <property type="entry name" value="TPR_1"/>
    <property type="match status" value="1"/>
</dbReference>
<dbReference type="SMART" id="SM00028">
    <property type="entry name" value="TPR"/>
    <property type="match status" value="7"/>
</dbReference>
<feature type="repeat" description="TPR" evidence="3">
    <location>
        <begin position="586"/>
        <end position="619"/>
    </location>
</feature>
<evidence type="ECO:0000256" key="1">
    <source>
        <dbReference type="ARBA" id="ARBA00022737"/>
    </source>
</evidence>
<sequence length="702" mass="78819">MAEPPSEPASSNAEKPQKSKKRRRISPLKKVLFSIVATVVFFGAMELMLAAFGVNPITYNEDPFVGFTSRSPLFEEVRTPDGTTVYATASKKLQWFNPQAFPAEKVKGDYRIFCVGGSTTYGRPYNDVTSFAGWLRTYLKAADPSHPWEVINVGGISYASYRVASLMEELVEYQPDLFIIYCGQNEFLERRTYSQLMATPSAVRETGALVARSRIYASVRTMLGRGGGAQSSSATNKLPEEVEAILDGSIGPDDYIRDEEQRTQTIEHFRFNLERMIEIARSVGARVVMVNPAANERNMSPFKNQHSEGLKPGEVARWQELMKQGATQQQSGEFEEALKSVDQAIAIDPHYAQAHFVRGEILYALKQYPEAKQAFQRAIDEDVCPLRILPEMQTVVKEVAAQFEVPLVDFQELVETKTETGITGEEWFLDHVHPTIDGYRELALSLLNELESQGIVKPQSQWNEESRKQIDEQVMASIDDQAHGTALRNLAKVLSWARKYEEAGRLSQLAASKLPEDAETLCMAAYDFERNGQLEQAKQTYEKALLLQPDYAHAHYNLGHVHRRLKEWDLAAKSFQRAIESDPNYPGAHYNLGLAYQELNQLDLAAECFETSISVNEKHPGSWEELGNVRLNQNKIEEAVEHLEKAIQLEPNLASAHNSLGIAFAKSGQMQKAAASFERALAISPQFEAAKQNLQRARNSLK</sequence>
<dbReference type="SUPFAM" id="SSF52266">
    <property type="entry name" value="SGNH hydrolase"/>
    <property type="match status" value="1"/>
</dbReference>
<keyword evidence="2 3" id="KW-0802">TPR repeat</keyword>